<evidence type="ECO:0000313" key="1">
    <source>
        <dbReference type="EMBL" id="AJA45563.1"/>
    </source>
</evidence>
<keyword evidence="2" id="KW-1185">Reference proteome</keyword>
<dbReference type="RefSeq" id="WP_039105360.1">
    <property type="nucleotide sequence ID" value="NZ_CP009056.1"/>
</dbReference>
<dbReference type="AlphaFoldDB" id="A0A0A7S283"/>
<dbReference type="PANTHER" id="PTHR35564">
    <property type="match status" value="1"/>
</dbReference>
<reference evidence="1 2" key="1">
    <citation type="journal article" date="2014" name="Appl. Environ. Microbiol.">
        <title>Gut symbionts from distinct hosts exhibit genotoxic activity via divergent colibactin biosynthetic pathways.</title>
        <authorList>
            <person name="Engel P."/>
            <person name="Vizcaino M.I."/>
            <person name="Crawford J.M."/>
        </authorList>
    </citation>
    <scope>NUCLEOTIDE SEQUENCE [LARGE SCALE GENOMIC DNA]</scope>
    <source>
        <strain evidence="1 2">PEB0191</strain>
    </source>
</reference>
<dbReference type="KEGG" id="fpp:FPB0191_01747"/>
<evidence type="ECO:0000313" key="2">
    <source>
        <dbReference type="Proteomes" id="UP000030901"/>
    </source>
</evidence>
<sequence length="325" mass="37381">MEVNEYLIPSEIEKFQFFQLTEYLYRYKGIDIDSLLKLAPKADPLRFVGDASLSFVTRDITAITMAKEKIQVKIPFNNLLGAHSPLPSYYLDDLVWEDLQEDPRVVTLLNLFNHRLNVFLYKIWRKYRYFISFKHNGEDEVSQRMFALVGLGSKRIRDLLLVNQSKMLSYAGILANSSRSPQLISALISHCFELSSVKIQSWQFRRVEIPAQQQNKIGKKNNILGKSFIVGSHMPNYTGKFILTIGDLSFKEMERFLPTGSLYHSLINFVSFILRDQLAWDLQLILSNNQASSMKLGTDTSCYLGWTTFLGQPPNNPCALLTIQE</sequence>
<dbReference type="NCBIfam" id="TIGR03347">
    <property type="entry name" value="VI_chp_1"/>
    <property type="match status" value="1"/>
</dbReference>
<protein>
    <submittedName>
        <fullName evidence="1">Type VI secretion protein</fullName>
    </submittedName>
</protein>
<proteinExistence type="predicted"/>
<dbReference type="Proteomes" id="UP000030901">
    <property type="component" value="Chromosome"/>
</dbReference>
<accession>A0A0A7S283</accession>
<dbReference type="PANTHER" id="PTHR35564:SF3">
    <property type="entry name" value="TYPE VI SECRETION SYSTEM BASEPLATE SUBUNIT TSSG"/>
    <property type="match status" value="1"/>
</dbReference>
<dbReference type="STRING" id="1267021.FPB0191_01747"/>
<dbReference type="Pfam" id="PF06996">
    <property type="entry name" value="T6SS_TssG"/>
    <property type="match status" value="1"/>
</dbReference>
<organism evidence="1 2">
    <name type="scientific">Frischella perrara</name>
    <dbReference type="NCBI Taxonomy" id="1267021"/>
    <lineage>
        <taxon>Bacteria</taxon>
        <taxon>Pseudomonadati</taxon>
        <taxon>Pseudomonadota</taxon>
        <taxon>Gammaproteobacteria</taxon>
        <taxon>Orbales</taxon>
        <taxon>Orbaceae</taxon>
        <taxon>Frischella</taxon>
    </lineage>
</organism>
<dbReference type="EMBL" id="CP009056">
    <property type="protein sequence ID" value="AJA45563.1"/>
    <property type="molecule type" value="Genomic_DNA"/>
</dbReference>
<dbReference type="HOGENOM" id="CLU_048238_0_0_6"/>
<name>A0A0A7S283_FRIPE</name>
<dbReference type="OrthoDB" id="1523296at2"/>
<gene>
    <name evidence="1" type="ORF">FPB0191_01747</name>
</gene>
<dbReference type="InterPro" id="IPR010732">
    <property type="entry name" value="T6SS_TssG-like"/>
</dbReference>